<accession>A0A918VE34</accession>
<evidence type="ECO:0000256" key="1">
    <source>
        <dbReference type="SAM" id="MobiDB-lite"/>
    </source>
</evidence>
<protein>
    <submittedName>
        <fullName evidence="2">Uncharacterized protein</fullName>
    </submittedName>
</protein>
<dbReference type="RefSeq" id="WP_190057950.1">
    <property type="nucleotide sequence ID" value="NZ_BMWH01000010.1"/>
</dbReference>
<evidence type="ECO:0000313" key="3">
    <source>
        <dbReference type="Proteomes" id="UP000623010"/>
    </source>
</evidence>
<dbReference type="PANTHER" id="PTHR47691:SF3">
    <property type="entry name" value="HTH-TYPE TRANSCRIPTIONAL REGULATOR RV0890C-RELATED"/>
    <property type="match status" value="1"/>
</dbReference>
<reference evidence="2" key="1">
    <citation type="journal article" date="2014" name="Int. J. Syst. Evol. Microbiol.">
        <title>Complete genome sequence of Corynebacterium casei LMG S-19264T (=DSM 44701T), isolated from a smear-ripened cheese.</title>
        <authorList>
            <consortium name="US DOE Joint Genome Institute (JGI-PGF)"/>
            <person name="Walter F."/>
            <person name="Albersmeier A."/>
            <person name="Kalinowski J."/>
            <person name="Ruckert C."/>
        </authorList>
    </citation>
    <scope>NUCLEOTIDE SEQUENCE</scope>
    <source>
        <strain evidence="2">JCM 5016</strain>
    </source>
</reference>
<dbReference type="Gene3D" id="3.40.50.300">
    <property type="entry name" value="P-loop containing nucleotide triphosphate hydrolases"/>
    <property type="match status" value="1"/>
</dbReference>
<gene>
    <name evidence="2" type="ORF">GCM10010389_30410</name>
</gene>
<dbReference type="AlphaFoldDB" id="A0A918VE34"/>
<dbReference type="PRINTS" id="PR00364">
    <property type="entry name" value="DISEASERSIST"/>
</dbReference>
<dbReference type="EMBL" id="BMWH01000010">
    <property type="protein sequence ID" value="GGZ89965.1"/>
    <property type="molecule type" value="Genomic_DNA"/>
</dbReference>
<reference evidence="2" key="2">
    <citation type="submission" date="2020-09" db="EMBL/GenBank/DDBJ databases">
        <authorList>
            <person name="Sun Q."/>
            <person name="Ohkuma M."/>
        </authorList>
    </citation>
    <scope>NUCLEOTIDE SEQUENCE</scope>
    <source>
        <strain evidence="2">JCM 5016</strain>
    </source>
</reference>
<dbReference type="Proteomes" id="UP000623010">
    <property type="component" value="Unassembled WGS sequence"/>
</dbReference>
<dbReference type="SUPFAM" id="SSF48452">
    <property type="entry name" value="TPR-like"/>
    <property type="match status" value="1"/>
</dbReference>
<dbReference type="InterPro" id="IPR027417">
    <property type="entry name" value="P-loop_NTPase"/>
</dbReference>
<keyword evidence="3" id="KW-1185">Reference proteome</keyword>
<evidence type="ECO:0000313" key="2">
    <source>
        <dbReference type="EMBL" id="GGZ89965.1"/>
    </source>
</evidence>
<dbReference type="InterPro" id="IPR011990">
    <property type="entry name" value="TPR-like_helical_dom_sf"/>
</dbReference>
<name>A0A918VE34_9ACTN</name>
<sequence length="667" mass="72420">MMYQIPPEAACFVDREDEQTRALRAVAEWSGRARPLCLALSGLGGTGKTELAFRIARRQRDRYPDGTLYVDLDDLRRDGAVEVSDALGELLRSLGVGPEWLGHSFQARCKQYWAQTDGKRLVVIVDNARYGAEVVPLLPASGDSLAIVTSHGPLYDLEDGAVVELALDPLSEGHARELLRCVVGDPRLTAEPEITAGLVRLCSGLPAALHVAGRWMRRHRRRPLRRLLEDLSAELHEKGLPVVERVWDAAYRSLGPHAGLLYRLLAGFPGPSFTPESAAALLGRGPEAADDALEELENAGLLDGRGERIRLPELLRAHAARCAAREGGEEETVDGQRRIVRWYLRQAQRADALAAGSRLTLADGVPPVEGAPDVRFEQTGHATAAPAGGAGERALRWLQAERHALYACVRIAYALGLDAEAWALCEPLWTHYLDHPHRPDTVEAFRTGVSAAQRAGQVAAVVRMRCQLARPLWEQGEFGRAEQELQQALSALRALGDTDTDRKLAASVLEFRGMLRAAQGDWGAAAQDFQAALEGHRAIGNAYGVMLLTYRWGQAVAELGDAERAAALLEQAHAMAVDLGRDRMAARTGFALGGVLRVLGRSDRARELYEVALAGARHRGSEWDEARVLDALAALAEETGRPGEAASHREAAQAIRARNGAVPEEPG</sequence>
<organism evidence="2 3">
    <name type="scientific">Streptomyces echinoruber</name>
    <dbReference type="NCBI Taxonomy" id="68898"/>
    <lineage>
        <taxon>Bacteria</taxon>
        <taxon>Bacillati</taxon>
        <taxon>Actinomycetota</taxon>
        <taxon>Actinomycetes</taxon>
        <taxon>Kitasatosporales</taxon>
        <taxon>Streptomycetaceae</taxon>
        <taxon>Streptomyces</taxon>
    </lineage>
</organism>
<feature type="region of interest" description="Disordered" evidence="1">
    <location>
        <begin position="639"/>
        <end position="667"/>
    </location>
</feature>
<proteinExistence type="predicted"/>
<comment type="caution">
    <text evidence="2">The sequence shown here is derived from an EMBL/GenBank/DDBJ whole genome shotgun (WGS) entry which is preliminary data.</text>
</comment>
<feature type="compositionally biased region" description="Basic and acidic residues" evidence="1">
    <location>
        <begin position="639"/>
        <end position="651"/>
    </location>
</feature>
<dbReference type="SUPFAM" id="SSF52540">
    <property type="entry name" value="P-loop containing nucleoside triphosphate hydrolases"/>
    <property type="match status" value="1"/>
</dbReference>
<dbReference type="PANTHER" id="PTHR47691">
    <property type="entry name" value="REGULATOR-RELATED"/>
    <property type="match status" value="1"/>
</dbReference>
<dbReference type="Gene3D" id="1.25.40.10">
    <property type="entry name" value="Tetratricopeptide repeat domain"/>
    <property type="match status" value="1"/>
</dbReference>